<accession>A0ABZ0GKF8</accession>
<evidence type="ECO:0000313" key="2">
    <source>
        <dbReference type="Proteomes" id="UP001301442"/>
    </source>
</evidence>
<dbReference type="PANTHER" id="PTHR43857:SF1">
    <property type="entry name" value="YJGH FAMILY PROTEIN"/>
    <property type="match status" value="1"/>
</dbReference>
<organism evidence="1 2">
    <name type="scientific">Thalassotalea fonticola</name>
    <dbReference type="NCBI Taxonomy" id="3065649"/>
    <lineage>
        <taxon>Bacteria</taxon>
        <taxon>Pseudomonadati</taxon>
        <taxon>Pseudomonadota</taxon>
        <taxon>Gammaproteobacteria</taxon>
        <taxon>Alteromonadales</taxon>
        <taxon>Colwelliaceae</taxon>
        <taxon>Thalassotalea</taxon>
    </lineage>
</organism>
<dbReference type="RefSeq" id="WP_348395175.1">
    <property type="nucleotide sequence ID" value="NZ_CP136600.1"/>
</dbReference>
<protein>
    <submittedName>
        <fullName evidence="1">RidA family protein</fullName>
    </submittedName>
</protein>
<dbReference type="EMBL" id="CP136600">
    <property type="protein sequence ID" value="WOH36362.1"/>
    <property type="molecule type" value="Genomic_DNA"/>
</dbReference>
<gene>
    <name evidence="1" type="ORF">RI844_13395</name>
</gene>
<evidence type="ECO:0000313" key="1">
    <source>
        <dbReference type="EMBL" id="WOH36362.1"/>
    </source>
</evidence>
<sequence>MKKLVGSDSHLEESIGFSRACRIGDYISVSGTAPISKGETVHIGDVYSQTKYCLELSILAVEEAGGNIQDVIRTRIMLTDISRWKEAAQAHGELFSAIKPACTFVEIKRFIDKQWLVETEVDCVVTPLKSTSTGE</sequence>
<proteinExistence type="predicted"/>
<dbReference type="Pfam" id="PF01042">
    <property type="entry name" value="Ribonuc_L-PSP"/>
    <property type="match status" value="1"/>
</dbReference>
<keyword evidence="2" id="KW-1185">Reference proteome</keyword>
<dbReference type="Gene3D" id="3.30.1330.40">
    <property type="entry name" value="RutC-like"/>
    <property type="match status" value="1"/>
</dbReference>
<dbReference type="Proteomes" id="UP001301442">
    <property type="component" value="Chromosome"/>
</dbReference>
<dbReference type="CDD" id="cd06154">
    <property type="entry name" value="YjgF_YER057c_UK114_like_6"/>
    <property type="match status" value="1"/>
</dbReference>
<dbReference type="PANTHER" id="PTHR43857">
    <property type="entry name" value="BLR7761 PROTEIN"/>
    <property type="match status" value="1"/>
</dbReference>
<dbReference type="InterPro" id="IPR035959">
    <property type="entry name" value="RutC-like_sf"/>
</dbReference>
<reference evidence="1 2" key="1">
    <citation type="submission" date="2023-09" db="EMBL/GenBank/DDBJ databases">
        <authorList>
            <person name="Qi X."/>
        </authorList>
    </citation>
    <scope>NUCLEOTIDE SEQUENCE [LARGE SCALE GENOMIC DNA]</scope>
    <source>
        <strain evidence="1 2">S1-1</strain>
    </source>
</reference>
<dbReference type="SUPFAM" id="SSF55298">
    <property type="entry name" value="YjgF-like"/>
    <property type="match status" value="1"/>
</dbReference>
<name>A0ABZ0GKF8_9GAMM</name>
<dbReference type="InterPro" id="IPR006175">
    <property type="entry name" value="YjgF/YER057c/UK114"/>
</dbReference>